<evidence type="ECO:0008006" key="3">
    <source>
        <dbReference type="Google" id="ProtNLM"/>
    </source>
</evidence>
<dbReference type="OrthoDB" id="1302579at2759"/>
<keyword evidence="2" id="KW-1185">Reference proteome</keyword>
<sequence>MTFCRHNLNCSMTLVTRSSSLKRDLYISINHSAMLLVKQQSKAEWISFGDECTRVFMAKIKQRRAWTSIYHIKDQHDQRVEGFEAVSKVMTNYYKKLLDEKDHHRTQVDTQVINLGDCLNLEQQMQLGMPFSDSDIKRVLFSIPSHKSLGPDGYNSGFYKARWEDIGPLL</sequence>
<organism evidence="1 2">
    <name type="scientific">Carnegiea gigantea</name>
    <dbReference type="NCBI Taxonomy" id="171969"/>
    <lineage>
        <taxon>Eukaryota</taxon>
        <taxon>Viridiplantae</taxon>
        <taxon>Streptophyta</taxon>
        <taxon>Embryophyta</taxon>
        <taxon>Tracheophyta</taxon>
        <taxon>Spermatophyta</taxon>
        <taxon>Magnoliopsida</taxon>
        <taxon>eudicotyledons</taxon>
        <taxon>Gunneridae</taxon>
        <taxon>Pentapetalae</taxon>
        <taxon>Caryophyllales</taxon>
        <taxon>Cactineae</taxon>
        <taxon>Cactaceae</taxon>
        <taxon>Cactoideae</taxon>
        <taxon>Echinocereeae</taxon>
        <taxon>Carnegiea</taxon>
    </lineage>
</organism>
<dbReference type="AlphaFoldDB" id="A0A9Q1JRH4"/>
<evidence type="ECO:0000313" key="2">
    <source>
        <dbReference type="Proteomes" id="UP001153076"/>
    </source>
</evidence>
<dbReference type="EMBL" id="JAKOGI010000869">
    <property type="protein sequence ID" value="KAJ8429695.1"/>
    <property type="molecule type" value="Genomic_DNA"/>
</dbReference>
<evidence type="ECO:0000313" key="1">
    <source>
        <dbReference type="EMBL" id="KAJ8429695.1"/>
    </source>
</evidence>
<accession>A0A9Q1JRH4</accession>
<dbReference type="Proteomes" id="UP001153076">
    <property type="component" value="Unassembled WGS sequence"/>
</dbReference>
<gene>
    <name evidence="1" type="ORF">Cgig2_004494</name>
</gene>
<comment type="caution">
    <text evidence="1">The sequence shown here is derived from an EMBL/GenBank/DDBJ whole genome shotgun (WGS) entry which is preliminary data.</text>
</comment>
<protein>
    <recommendedName>
        <fullName evidence="3">Reverse transcriptase</fullName>
    </recommendedName>
</protein>
<name>A0A9Q1JRH4_9CARY</name>
<reference evidence="1" key="1">
    <citation type="submission" date="2022-04" db="EMBL/GenBank/DDBJ databases">
        <title>Carnegiea gigantea Genome sequencing and assembly v2.</title>
        <authorList>
            <person name="Copetti D."/>
            <person name="Sanderson M.J."/>
            <person name="Burquez A."/>
            <person name="Wojciechowski M.F."/>
        </authorList>
    </citation>
    <scope>NUCLEOTIDE SEQUENCE</scope>
    <source>
        <strain evidence="1">SGP5-SGP5p</strain>
        <tissue evidence="1">Aerial part</tissue>
    </source>
</reference>
<proteinExistence type="predicted"/>